<evidence type="ECO:0000313" key="8">
    <source>
        <dbReference type="EMBL" id="QQX25321.1"/>
    </source>
</evidence>
<feature type="transmembrane region" description="Helical" evidence="6">
    <location>
        <begin position="254"/>
        <end position="276"/>
    </location>
</feature>
<reference evidence="8 10" key="2">
    <citation type="submission" date="2020-12" db="EMBL/GenBank/DDBJ databases">
        <title>Taxonomic evaluation of the Bacillus sporothermodurans group of bacteria based on whole genome sequences.</title>
        <authorList>
            <person name="Fiedler G."/>
            <person name="Herbstmann A.-D."/>
            <person name="Doll E."/>
            <person name="Wenning M."/>
            <person name="Brinks E."/>
            <person name="Kabisch J."/>
            <person name="Breitenwieser F."/>
            <person name="Lappann M."/>
            <person name="Boehnlein C."/>
            <person name="Franz C."/>
        </authorList>
    </citation>
    <scope>NUCLEOTIDE SEQUENCE [LARGE SCALE GENOMIC DNA]</scope>
    <source>
        <strain evidence="8 10">DSM 10599</strain>
    </source>
</reference>
<feature type="transmembrane region" description="Helical" evidence="6">
    <location>
        <begin position="153"/>
        <end position="173"/>
    </location>
</feature>
<dbReference type="EMBL" id="LQYN01000060">
    <property type="protein sequence ID" value="KYD04381.1"/>
    <property type="molecule type" value="Genomic_DNA"/>
</dbReference>
<feature type="transmembrane region" description="Helical" evidence="6">
    <location>
        <begin position="49"/>
        <end position="67"/>
    </location>
</feature>
<evidence type="ECO:0000313" key="9">
    <source>
        <dbReference type="Proteomes" id="UP000075666"/>
    </source>
</evidence>
<name>A0A150KW96_9BACI</name>
<dbReference type="AlphaFoldDB" id="A0A150KW96"/>
<accession>A0A150KW96</accession>
<dbReference type="KEGG" id="hspo:JGZ69_21965"/>
<organism evidence="7 9">
    <name type="scientific">Heyndrickxia sporothermodurans</name>
    <dbReference type="NCBI Taxonomy" id="46224"/>
    <lineage>
        <taxon>Bacteria</taxon>
        <taxon>Bacillati</taxon>
        <taxon>Bacillota</taxon>
        <taxon>Bacilli</taxon>
        <taxon>Bacillales</taxon>
        <taxon>Bacillaceae</taxon>
        <taxon>Heyndrickxia</taxon>
    </lineage>
</organism>
<dbReference type="GeneID" id="62497758"/>
<evidence type="ECO:0000256" key="6">
    <source>
        <dbReference type="SAM" id="Phobius"/>
    </source>
</evidence>
<sequence>MPLSIFGFQALWSPFFIITILFMSVLYFLITTKWRKDFKNSEPLKRKQAIYFIISMLLLYLVKGSPIDLLAHIMFTYHMVQMSILLMIMTPLLMLSIPNWLWEAFIRLPVVKTIFRFFTKPVLAVILFNVAFSFYHLPFIFDKIKMSETAHSAYTMSLFLLAMFMWWPLINTLPGQKQLNGLKRVGYLFSSAMLLTPACGILIFAGKPLYETYSNGALWLQAMALCVPTDTLAGLNLSGPELFSKLPVVEDQQLGAIIMKLVQEVIYGIVLARIFYKWFKKDQQEAEEMTKNLMMSQHPQPTE</sequence>
<feature type="transmembrane region" description="Helical" evidence="6">
    <location>
        <begin position="79"/>
        <end position="101"/>
    </location>
</feature>
<dbReference type="RefSeq" id="WP_066232080.1">
    <property type="nucleotide sequence ID" value="NZ_CP066701.1"/>
</dbReference>
<dbReference type="OrthoDB" id="128422at2"/>
<evidence type="ECO:0000256" key="3">
    <source>
        <dbReference type="ARBA" id="ARBA00022692"/>
    </source>
</evidence>
<dbReference type="NCBIfam" id="TIGR02737">
    <property type="entry name" value="caa3_CtaG"/>
    <property type="match status" value="1"/>
</dbReference>
<keyword evidence="5 6" id="KW-0472">Membrane</keyword>
<dbReference type="Proteomes" id="UP000075666">
    <property type="component" value="Unassembled WGS sequence"/>
</dbReference>
<evidence type="ECO:0000256" key="1">
    <source>
        <dbReference type="ARBA" id="ARBA00004651"/>
    </source>
</evidence>
<keyword evidence="2" id="KW-1003">Cell membrane</keyword>
<dbReference type="GO" id="GO:0005886">
    <property type="term" value="C:plasma membrane"/>
    <property type="evidence" value="ECO:0007669"/>
    <property type="project" value="UniProtKB-SubCell"/>
</dbReference>
<comment type="subcellular location">
    <subcellularLocation>
        <location evidence="1">Cell membrane</location>
        <topology evidence="1">Multi-pass membrane protein</topology>
    </subcellularLocation>
</comment>
<keyword evidence="9" id="KW-1185">Reference proteome</keyword>
<dbReference type="Proteomes" id="UP000595512">
    <property type="component" value="Chromosome"/>
</dbReference>
<reference evidence="7 9" key="1">
    <citation type="submission" date="2016-01" db="EMBL/GenBank/DDBJ databases">
        <title>Genome Sequences of Twelve Sporeforming Bacillus Species Isolated from Foods.</title>
        <authorList>
            <person name="Berendsen E.M."/>
            <person name="Wells-Bennik M.H."/>
            <person name="Krawcyk A.O."/>
            <person name="De Jong A."/>
            <person name="Holsappel S."/>
            <person name="Eijlander R.T."/>
            <person name="Kuipers O.P."/>
        </authorList>
    </citation>
    <scope>NUCLEOTIDE SEQUENCE [LARGE SCALE GENOMIC DNA]</scope>
    <source>
        <strain evidence="7 9">B4102</strain>
    </source>
</reference>
<feature type="transmembrane region" description="Helical" evidence="6">
    <location>
        <begin position="185"/>
        <end position="205"/>
    </location>
</feature>
<gene>
    <name evidence="8" type="primary">ctaG</name>
    <name evidence="7" type="ORF">B4102_0413</name>
    <name evidence="8" type="ORF">JGZ69_21965</name>
</gene>
<evidence type="ECO:0000256" key="2">
    <source>
        <dbReference type="ARBA" id="ARBA00022475"/>
    </source>
</evidence>
<feature type="transmembrane region" description="Helical" evidence="6">
    <location>
        <begin position="6"/>
        <end position="29"/>
    </location>
</feature>
<keyword evidence="3 6" id="KW-0812">Transmembrane</keyword>
<dbReference type="InterPro" id="IPR019108">
    <property type="entry name" value="Caa3_assmbl_CtaG-rel"/>
</dbReference>
<protein>
    <submittedName>
        <fullName evidence="8">Cytochrome c oxidase assembly factor CtaG</fullName>
    </submittedName>
</protein>
<evidence type="ECO:0000313" key="10">
    <source>
        <dbReference type="Proteomes" id="UP000595512"/>
    </source>
</evidence>
<dbReference type="PATRIC" id="fig|46224.3.peg.3336"/>
<dbReference type="EMBL" id="CP066701">
    <property type="protein sequence ID" value="QQX25321.1"/>
    <property type="molecule type" value="Genomic_DNA"/>
</dbReference>
<feature type="transmembrane region" description="Helical" evidence="6">
    <location>
        <begin position="122"/>
        <end position="141"/>
    </location>
</feature>
<evidence type="ECO:0000256" key="4">
    <source>
        <dbReference type="ARBA" id="ARBA00022989"/>
    </source>
</evidence>
<dbReference type="Pfam" id="PF09678">
    <property type="entry name" value="Caa3_CtaG"/>
    <property type="match status" value="1"/>
</dbReference>
<evidence type="ECO:0000256" key="5">
    <source>
        <dbReference type="ARBA" id="ARBA00023136"/>
    </source>
</evidence>
<dbReference type="STRING" id="46224.B4102_0413"/>
<dbReference type="InterPro" id="IPR014108">
    <property type="entry name" value="Caa3-assmbl_CtaG"/>
</dbReference>
<proteinExistence type="predicted"/>
<keyword evidence="4 6" id="KW-1133">Transmembrane helix</keyword>
<evidence type="ECO:0000313" key="7">
    <source>
        <dbReference type="EMBL" id="KYD04381.1"/>
    </source>
</evidence>